<evidence type="ECO:0000256" key="2">
    <source>
        <dbReference type="ARBA" id="ARBA00022598"/>
    </source>
</evidence>
<evidence type="ECO:0000256" key="4">
    <source>
        <dbReference type="ARBA" id="ARBA00022741"/>
    </source>
</evidence>
<dbReference type="NCBIfam" id="TIGR02432">
    <property type="entry name" value="lysidine_TilS_N"/>
    <property type="match status" value="1"/>
</dbReference>
<evidence type="ECO:0000256" key="1">
    <source>
        <dbReference type="ARBA" id="ARBA00013267"/>
    </source>
</evidence>
<keyword evidence="3" id="KW-0819">tRNA processing</keyword>
<dbReference type="GO" id="GO:0032267">
    <property type="term" value="F:tRNA(Ile)-lysidine synthase activity"/>
    <property type="evidence" value="ECO:0007669"/>
    <property type="project" value="UniProtKB-EC"/>
</dbReference>
<comment type="catalytic activity">
    <reaction evidence="6">
        <text>cytidine(34) in tRNA(Ile2) + L-lysine + ATP = lysidine(34) in tRNA(Ile2) + AMP + diphosphate + H(+)</text>
        <dbReference type="Rhea" id="RHEA:43744"/>
        <dbReference type="Rhea" id="RHEA-COMP:10625"/>
        <dbReference type="Rhea" id="RHEA-COMP:10670"/>
        <dbReference type="ChEBI" id="CHEBI:15378"/>
        <dbReference type="ChEBI" id="CHEBI:30616"/>
        <dbReference type="ChEBI" id="CHEBI:32551"/>
        <dbReference type="ChEBI" id="CHEBI:33019"/>
        <dbReference type="ChEBI" id="CHEBI:82748"/>
        <dbReference type="ChEBI" id="CHEBI:83665"/>
        <dbReference type="ChEBI" id="CHEBI:456215"/>
        <dbReference type="EC" id="6.3.4.19"/>
    </reaction>
</comment>
<keyword evidence="4" id="KW-0547">Nucleotide-binding</keyword>
<evidence type="ECO:0000259" key="9">
    <source>
        <dbReference type="Pfam" id="PF01171"/>
    </source>
</evidence>
<dbReference type="InterPro" id="IPR011063">
    <property type="entry name" value="TilS/TtcA_N"/>
</dbReference>
<dbReference type="RefSeq" id="XP_042917377.1">
    <property type="nucleotide sequence ID" value="XM_043069402.1"/>
</dbReference>
<evidence type="ECO:0000256" key="7">
    <source>
        <dbReference type="SAM" id="Coils"/>
    </source>
</evidence>
<dbReference type="KEGG" id="cre:CHLRE_13g572800v5"/>
<dbReference type="GeneID" id="5719173"/>
<evidence type="ECO:0000256" key="5">
    <source>
        <dbReference type="ARBA" id="ARBA00022840"/>
    </source>
</evidence>
<dbReference type="GO" id="GO:0008033">
    <property type="term" value="P:tRNA processing"/>
    <property type="evidence" value="ECO:0007669"/>
    <property type="project" value="UniProtKB-KW"/>
</dbReference>
<dbReference type="AlphaFoldDB" id="A0A2K3CZS8"/>
<organism evidence="10 11">
    <name type="scientific">Chlamydomonas reinhardtii</name>
    <name type="common">Chlamydomonas smithii</name>
    <dbReference type="NCBI Taxonomy" id="3055"/>
    <lineage>
        <taxon>Eukaryota</taxon>
        <taxon>Viridiplantae</taxon>
        <taxon>Chlorophyta</taxon>
        <taxon>core chlorophytes</taxon>
        <taxon>Chlorophyceae</taxon>
        <taxon>CS clade</taxon>
        <taxon>Chlamydomonadales</taxon>
        <taxon>Chlamydomonadaceae</taxon>
        <taxon>Chlamydomonas</taxon>
    </lineage>
</organism>
<dbReference type="Proteomes" id="UP000006906">
    <property type="component" value="Chromosome 13"/>
</dbReference>
<feature type="region of interest" description="Disordered" evidence="8">
    <location>
        <begin position="341"/>
        <end position="371"/>
    </location>
</feature>
<feature type="domain" description="tRNA(Ile)-lysidine/2-thiocytidine synthase N-terminal" evidence="9">
    <location>
        <begin position="123"/>
        <end position="256"/>
    </location>
</feature>
<keyword evidence="2" id="KW-0436">Ligase</keyword>
<dbReference type="PANTHER" id="PTHR43033">
    <property type="entry name" value="TRNA(ILE)-LYSIDINE SYNTHASE-RELATED"/>
    <property type="match status" value="1"/>
</dbReference>
<keyword evidence="7" id="KW-0175">Coiled coil</keyword>
<feature type="compositionally biased region" description="Low complexity" evidence="8">
    <location>
        <begin position="349"/>
        <end position="367"/>
    </location>
</feature>
<name>A0A2K3CZS8_CHLRE</name>
<dbReference type="CDD" id="cd01992">
    <property type="entry name" value="TilS_N"/>
    <property type="match status" value="1"/>
</dbReference>
<sequence>MLAVDAPTRSGGRFVAAALSPHTSWQKRRSRRGLAIRVAAVAAPPEQERKLTRRPGAFGDPDLVVLPASGGPVAPAPKPAAVAHTRPSPPPHRGVGGRPWTAMHARLQSHLRSTGLLEGVDSVLVAVSGGQDSVCLLQLLADLRHLYSWRRLGVVHCDHRWRTDSAANAAFVVELATQRLGLEAEDVHVEVAAPGQARCERSAREWRYHVFSRVAAECGYGAVVTAHTSTDRAETMLLNLLRGAGPSGLVALSRNRPLPPPPFSERAASRRRQESLPVPQRPQGPTFGPLPGPGLGPAAAHGPCGGDTVRGASSEALPRAAAASADCTCNTGSCVCGGAGSGTAQPGASNSSSSKCSSSRNRTNSSIGGSGPVRLVRPLLQFAREETLAFVQQAGLPHFHDSTNDHNEHRRNRLRNEVMPQLRAGFNPRLDLALTRFMEVLEPEVEFVEDMAELAYGRVCRPEADVASRGHGGVAAAAPAQRAEEGGANSAEALDGRQEAACQEALKLSALRKLPLALQRRVLHSWLARELARRRRSLRAGPSAAAGVRAHMAADAASPDVAASGRPSGSASKCVEVGFDDVARCLKLLVGTTPQGAVSDQLCGGLVAVVDGEWLRLRAARELADWQQQVQAQRRKEQQERKQLRQQQQRQQLAMQTLRVRVARRLRESQEELEAMQAATAQQPEAGAGTDTHGLVMRYLQRLHRVQQELHELDELARDVLGSPSHEREQASLTN</sequence>
<gene>
    <name evidence="10" type="ORF">CHLRE_13g572800v5</name>
</gene>
<proteinExistence type="inferred from homology"/>
<feature type="coiled-coil region" evidence="7">
    <location>
        <begin position="616"/>
        <end position="716"/>
    </location>
</feature>
<dbReference type="ExpressionAtlas" id="A0A2K3CZS8">
    <property type="expression patterns" value="baseline and differential"/>
</dbReference>
<dbReference type="Pfam" id="PF01171">
    <property type="entry name" value="ATP_bind_3"/>
    <property type="match status" value="2"/>
</dbReference>
<dbReference type="GO" id="GO:0005524">
    <property type="term" value="F:ATP binding"/>
    <property type="evidence" value="ECO:0007669"/>
    <property type="project" value="UniProtKB-KW"/>
</dbReference>
<dbReference type="Gramene" id="PNW73793">
    <property type="protein sequence ID" value="PNW73793"/>
    <property type="gene ID" value="CHLRE_13g572800v5"/>
</dbReference>
<evidence type="ECO:0000313" key="10">
    <source>
        <dbReference type="EMBL" id="PNW73793.1"/>
    </source>
</evidence>
<dbReference type="InterPro" id="IPR012094">
    <property type="entry name" value="tRNA_Ile_lys_synt"/>
</dbReference>
<evidence type="ECO:0000256" key="6">
    <source>
        <dbReference type="ARBA" id="ARBA00048539"/>
    </source>
</evidence>
<dbReference type="EMBL" id="CM008974">
    <property type="protein sequence ID" value="PNW73793.1"/>
    <property type="molecule type" value="Genomic_DNA"/>
</dbReference>
<dbReference type="OrthoDB" id="434144at2759"/>
<dbReference type="PANTHER" id="PTHR43033:SF1">
    <property type="entry name" value="TRNA(ILE)-LYSIDINE SYNTHASE-RELATED"/>
    <property type="match status" value="1"/>
</dbReference>
<dbReference type="Gene3D" id="3.40.50.620">
    <property type="entry name" value="HUPs"/>
    <property type="match status" value="1"/>
</dbReference>
<dbReference type="InParanoid" id="A0A2K3CZS8"/>
<feature type="region of interest" description="Disordered" evidence="8">
    <location>
        <begin position="251"/>
        <end position="311"/>
    </location>
</feature>
<dbReference type="EC" id="6.3.4.19" evidence="1"/>
<reference evidence="10 11" key="1">
    <citation type="journal article" date="2007" name="Science">
        <title>The Chlamydomonas genome reveals the evolution of key animal and plant functions.</title>
        <authorList>
            <person name="Merchant S.S."/>
            <person name="Prochnik S.E."/>
            <person name="Vallon O."/>
            <person name="Harris E.H."/>
            <person name="Karpowicz S.J."/>
            <person name="Witman G.B."/>
            <person name="Terry A."/>
            <person name="Salamov A."/>
            <person name="Fritz-Laylin L.K."/>
            <person name="Marechal-Drouard L."/>
            <person name="Marshall W.F."/>
            <person name="Qu L.H."/>
            <person name="Nelson D.R."/>
            <person name="Sanderfoot A.A."/>
            <person name="Spalding M.H."/>
            <person name="Kapitonov V.V."/>
            <person name="Ren Q."/>
            <person name="Ferris P."/>
            <person name="Lindquist E."/>
            <person name="Shapiro H."/>
            <person name="Lucas S.M."/>
            <person name="Grimwood J."/>
            <person name="Schmutz J."/>
            <person name="Cardol P."/>
            <person name="Cerutti H."/>
            <person name="Chanfreau G."/>
            <person name="Chen C.L."/>
            <person name="Cognat V."/>
            <person name="Croft M.T."/>
            <person name="Dent R."/>
            <person name="Dutcher S."/>
            <person name="Fernandez E."/>
            <person name="Fukuzawa H."/>
            <person name="Gonzalez-Ballester D."/>
            <person name="Gonzalez-Halphen D."/>
            <person name="Hallmann A."/>
            <person name="Hanikenne M."/>
            <person name="Hippler M."/>
            <person name="Inwood W."/>
            <person name="Jabbari K."/>
            <person name="Kalanon M."/>
            <person name="Kuras R."/>
            <person name="Lefebvre P.A."/>
            <person name="Lemaire S.D."/>
            <person name="Lobanov A.V."/>
            <person name="Lohr M."/>
            <person name="Manuell A."/>
            <person name="Meier I."/>
            <person name="Mets L."/>
            <person name="Mittag M."/>
            <person name="Mittelmeier T."/>
            <person name="Moroney J.V."/>
            <person name="Moseley J."/>
            <person name="Napoli C."/>
            <person name="Nedelcu A.M."/>
            <person name="Niyogi K."/>
            <person name="Novoselov S.V."/>
            <person name="Paulsen I.T."/>
            <person name="Pazour G."/>
            <person name="Purton S."/>
            <person name="Ral J.P."/>
            <person name="Riano-Pachon D.M."/>
            <person name="Riekhof W."/>
            <person name="Rymarquis L."/>
            <person name="Schroda M."/>
            <person name="Stern D."/>
            <person name="Umen J."/>
            <person name="Willows R."/>
            <person name="Wilson N."/>
            <person name="Zimmer S.L."/>
            <person name="Allmer J."/>
            <person name="Balk J."/>
            <person name="Bisova K."/>
            <person name="Chen C.J."/>
            <person name="Elias M."/>
            <person name="Gendler K."/>
            <person name="Hauser C."/>
            <person name="Lamb M.R."/>
            <person name="Ledford H."/>
            <person name="Long J.C."/>
            <person name="Minagawa J."/>
            <person name="Page M.D."/>
            <person name="Pan J."/>
            <person name="Pootakham W."/>
            <person name="Roje S."/>
            <person name="Rose A."/>
            <person name="Stahlberg E."/>
            <person name="Terauchi A.M."/>
            <person name="Yang P."/>
            <person name="Ball S."/>
            <person name="Bowler C."/>
            <person name="Dieckmann C.L."/>
            <person name="Gladyshev V.N."/>
            <person name="Green P."/>
            <person name="Jorgensen R."/>
            <person name="Mayfield S."/>
            <person name="Mueller-Roeber B."/>
            <person name="Rajamani S."/>
            <person name="Sayre R.T."/>
            <person name="Brokstein P."/>
            <person name="Dubchak I."/>
            <person name="Goodstein D."/>
            <person name="Hornick L."/>
            <person name="Huang Y.W."/>
            <person name="Jhaveri J."/>
            <person name="Luo Y."/>
            <person name="Martinez D."/>
            <person name="Ngau W.C."/>
            <person name="Otillar B."/>
            <person name="Poliakov A."/>
            <person name="Porter A."/>
            <person name="Szajkowski L."/>
            <person name="Werner G."/>
            <person name="Zhou K."/>
            <person name="Grigoriev I.V."/>
            <person name="Rokhsar D.S."/>
            <person name="Grossman A.R."/>
        </authorList>
    </citation>
    <scope>NUCLEOTIDE SEQUENCE [LARGE SCALE GENOMIC DNA]</scope>
    <source>
        <strain evidence="11">CC-503</strain>
    </source>
</reference>
<dbReference type="STRING" id="3055.A0A2K3CZS8"/>
<evidence type="ECO:0000256" key="3">
    <source>
        <dbReference type="ARBA" id="ARBA00022694"/>
    </source>
</evidence>
<keyword evidence="5" id="KW-0067">ATP-binding</keyword>
<dbReference type="SUPFAM" id="SSF52402">
    <property type="entry name" value="Adenine nucleotide alpha hydrolases-like"/>
    <property type="match status" value="1"/>
</dbReference>
<protein>
    <recommendedName>
        <fullName evidence="1">tRNA(Ile)-lysidine synthetase</fullName>
        <ecNumber evidence="1">6.3.4.19</ecNumber>
    </recommendedName>
</protein>
<dbReference type="HAMAP" id="MF_01161">
    <property type="entry name" value="tRNA_Ile_lys_synt"/>
    <property type="match status" value="1"/>
</dbReference>
<feature type="domain" description="tRNA(Ile)-lysidine/2-thiocytidine synthase N-terminal" evidence="9">
    <location>
        <begin position="373"/>
        <end position="417"/>
    </location>
</feature>
<dbReference type="InterPro" id="IPR014729">
    <property type="entry name" value="Rossmann-like_a/b/a_fold"/>
</dbReference>
<feature type="region of interest" description="Disordered" evidence="8">
    <location>
        <begin position="75"/>
        <end position="96"/>
    </location>
</feature>
<keyword evidence="11" id="KW-1185">Reference proteome</keyword>
<dbReference type="InterPro" id="IPR012795">
    <property type="entry name" value="tRNA_Ile_lys_synt_N"/>
</dbReference>
<dbReference type="SUPFAM" id="SSF82829">
    <property type="entry name" value="MesJ substrate recognition domain-like"/>
    <property type="match status" value="1"/>
</dbReference>
<evidence type="ECO:0000313" key="11">
    <source>
        <dbReference type="Proteomes" id="UP000006906"/>
    </source>
</evidence>
<accession>A0A2K3CZS8</accession>
<evidence type="ECO:0000256" key="8">
    <source>
        <dbReference type="SAM" id="MobiDB-lite"/>
    </source>
</evidence>